<evidence type="ECO:0000256" key="1">
    <source>
        <dbReference type="ARBA" id="ARBA00004418"/>
    </source>
</evidence>
<evidence type="ECO:0000259" key="9">
    <source>
        <dbReference type="PROSITE" id="PS51352"/>
    </source>
</evidence>
<reference evidence="10 11" key="1">
    <citation type="submission" date="2019-03" db="EMBL/GenBank/DDBJ databases">
        <authorList>
            <person name="Sebastian G."/>
            <person name="Baumann P."/>
            <person name="Ruckert C."/>
            <person name="Kalinowski J."/>
            <person name="Nebel B."/>
            <person name="Takors R."/>
            <person name="Blombach B."/>
        </authorList>
    </citation>
    <scope>NUCLEOTIDE SEQUENCE [LARGE SCALE GENOMIC DNA]</scope>
    <source>
        <strain evidence="10 11">DSM 1084</strain>
    </source>
</reference>
<gene>
    <name evidence="10" type="primary">dsbA</name>
    <name evidence="10" type="ORF">HPF_21700</name>
</gene>
<accession>A0A4P6X5V4</accession>
<dbReference type="InterPro" id="IPR013766">
    <property type="entry name" value="Thioredoxin_domain"/>
</dbReference>
<name>A0A4P6X5V4_HYDPS</name>
<keyword evidence="7" id="KW-0676">Redox-active center</keyword>
<dbReference type="PANTHER" id="PTHR35891:SF3">
    <property type="entry name" value="THIOL:DISULFIDE INTERCHANGE PROTEIN DSBL"/>
    <property type="match status" value="1"/>
</dbReference>
<dbReference type="EMBL" id="CP037867">
    <property type="protein sequence ID" value="QBM30315.1"/>
    <property type="molecule type" value="Genomic_DNA"/>
</dbReference>
<evidence type="ECO:0000256" key="7">
    <source>
        <dbReference type="ARBA" id="ARBA00023284"/>
    </source>
</evidence>
<dbReference type="Proteomes" id="UP000293912">
    <property type="component" value="Chromosome"/>
</dbReference>
<dbReference type="InterPro" id="IPR050824">
    <property type="entry name" value="Thiol_disulfide_DsbA"/>
</dbReference>
<organism evidence="10 11">
    <name type="scientific">Hydrogenophaga pseudoflava</name>
    <name type="common">Pseudomonas carboxydoflava</name>
    <dbReference type="NCBI Taxonomy" id="47421"/>
    <lineage>
        <taxon>Bacteria</taxon>
        <taxon>Pseudomonadati</taxon>
        <taxon>Pseudomonadota</taxon>
        <taxon>Betaproteobacteria</taxon>
        <taxon>Burkholderiales</taxon>
        <taxon>Comamonadaceae</taxon>
        <taxon>Hydrogenophaga</taxon>
    </lineage>
</organism>
<proteinExistence type="inferred from homology"/>
<feature type="chain" id="PRO_5020556900" description="Thiol:disulfide interchange protein DsbA" evidence="8">
    <location>
        <begin position="29"/>
        <end position="212"/>
    </location>
</feature>
<dbReference type="AlphaFoldDB" id="A0A4P6X5V4"/>
<feature type="domain" description="Thioredoxin" evidence="9">
    <location>
        <begin position="12"/>
        <end position="211"/>
    </location>
</feature>
<dbReference type="InterPro" id="IPR001853">
    <property type="entry name" value="DSBA-like_thioredoxin_dom"/>
</dbReference>
<protein>
    <recommendedName>
        <fullName evidence="3">Thiol:disulfide interchange protein DsbA</fullName>
    </recommendedName>
</protein>
<evidence type="ECO:0000256" key="6">
    <source>
        <dbReference type="ARBA" id="ARBA00023157"/>
    </source>
</evidence>
<evidence type="ECO:0000313" key="10">
    <source>
        <dbReference type="EMBL" id="QBM30315.1"/>
    </source>
</evidence>
<evidence type="ECO:0000256" key="4">
    <source>
        <dbReference type="ARBA" id="ARBA00022729"/>
    </source>
</evidence>
<dbReference type="CDD" id="cd03019">
    <property type="entry name" value="DsbA_DsbA"/>
    <property type="match status" value="1"/>
</dbReference>
<dbReference type="InterPro" id="IPR036249">
    <property type="entry name" value="Thioredoxin-like_sf"/>
</dbReference>
<dbReference type="PROSITE" id="PS51352">
    <property type="entry name" value="THIOREDOXIN_2"/>
    <property type="match status" value="1"/>
</dbReference>
<dbReference type="Gene3D" id="3.40.30.10">
    <property type="entry name" value="Glutaredoxin"/>
    <property type="match status" value="1"/>
</dbReference>
<keyword evidence="5" id="KW-0574">Periplasm</keyword>
<evidence type="ECO:0000256" key="3">
    <source>
        <dbReference type="ARBA" id="ARBA00013831"/>
    </source>
</evidence>
<comment type="subcellular location">
    <subcellularLocation>
        <location evidence="1">Periplasm</location>
    </subcellularLocation>
</comment>
<dbReference type="Pfam" id="PF01323">
    <property type="entry name" value="DSBA"/>
    <property type="match status" value="1"/>
</dbReference>
<evidence type="ECO:0000256" key="2">
    <source>
        <dbReference type="ARBA" id="ARBA00005791"/>
    </source>
</evidence>
<keyword evidence="4 8" id="KW-0732">Signal</keyword>
<comment type="similarity">
    <text evidence="2">Belongs to the thioredoxin family. DsbA subfamily.</text>
</comment>
<dbReference type="RefSeq" id="WP_066156722.1">
    <property type="nucleotide sequence ID" value="NZ_CP037867.1"/>
</dbReference>
<dbReference type="GO" id="GO:0016491">
    <property type="term" value="F:oxidoreductase activity"/>
    <property type="evidence" value="ECO:0007669"/>
    <property type="project" value="InterPro"/>
</dbReference>
<dbReference type="SUPFAM" id="SSF52833">
    <property type="entry name" value="Thioredoxin-like"/>
    <property type="match status" value="1"/>
</dbReference>
<dbReference type="KEGG" id="hpse:HPF_21700"/>
<evidence type="ECO:0000256" key="5">
    <source>
        <dbReference type="ARBA" id="ARBA00022764"/>
    </source>
</evidence>
<evidence type="ECO:0000313" key="11">
    <source>
        <dbReference type="Proteomes" id="UP000293912"/>
    </source>
</evidence>
<dbReference type="InterPro" id="IPR023205">
    <property type="entry name" value="DsbA/DsbL"/>
</dbReference>
<evidence type="ECO:0000256" key="8">
    <source>
        <dbReference type="SAM" id="SignalP"/>
    </source>
</evidence>
<dbReference type="GO" id="GO:0042597">
    <property type="term" value="C:periplasmic space"/>
    <property type="evidence" value="ECO:0007669"/>
    <property type="project" value="UniProtKB-SubCell"/>
</dbReference>
<keyword evidence="6" id="KW-1015">Disulfide bond</keyword>
<sequence precursor="true">MHRRDFSRSLLVAGAATASGLTLSPALAQRVAFKEGTDFQRLAKPAPTESPAGQVEVVEFFAYSCIHCYNFEPVFHEWIKRKPAHVTVRRMPVAFNQNFVPMQRLYFTLEALNLVDTLHVKVFKAIHEERQPLTTAPAITAWIEKQGVNREQFLGIFNGQAAKLAEKAVGLQDAYQVEGTPALGIAGKFYVGGQGPRTLLVADSLIAEARKG</sequence>
<dbReference type="PANTHER" id="PTHR35891">
    <property type="entry name" value="THIOL:DISULFIDE INTERCHANGE PROTEIN DSBA"/>
    <property type="match status" value="1"/>
</dbReference>
<feature type="signal peptide" evidence="8">
    <location>
        <begin position="1"/>
        <end position="28"/>
    </location>
</feature>
<keyword evidence="11" id="KW-1185">Reference proteome</keyword>